<dbReference type="Pfam" id="PF13966">
    <property type="entry name" value="zf-RVT"/>
    <property type="match status" value="1"/>
</dbReference>
<reference evidence="2" key="1">
    <citation type="journal article" date="2018" name="DNA Res.">
        <title>Multiple hybrid de novo genome assembly of finger millet, an orphan allotetraploid crop.</title>
        <authorList>
            <person name="Hatakeyama M."/>
            <person name="Aluri S."/>
            <person name="Balachadran M.T."/>
            <person name="Sivarajan S.R."/>
            <person name="Patrignani A."/>
            <person name="Gruter S."/>
            <person name="Poveda L."/>
            <person name="Shimizu-Inatsugi R."/>
            <person name="Baeten J."/>
            <person name="Francoijs K.J."/>
            <person name="Nataraja K.N."/>
            <person name="Reddy Y.A.N."/>
            <person name="Phadnis S."/>
            <person name="Ravikumar R.L."/>
            <person name="Schlapbach R."/>
            <person name="Sreeman S.M."/>
            <person name="Shimizu K.K."/>
        </authorList>
    </citation>
    <scope>NUCLEOTIDE SEQUENCE</scope>
</reference>
<organism evidence="2 3">
    <name type="scientific">Eleusine coracana subsp. coracana</name>
    <dbReference type="NCBI Taxonomy" id="191504"/>
    <lineage>
        <taxon>Eukaryota</taxon>
        <taxon>Viridiplantae</taxon>
        <taxon>Streptophyta</taxon>
        <taxon>Embryophyta</taxon>
        <taxon>Tracheophyta</taxon>
        <taxon>Spermatophyta</taxon>
        <taxon>Magnoliopsida</taxon>
        <taxon>Liliopsida</taxon>
        <taxon>Poales</taxon>
        <taxon>Poaceae</taxon>
        <taxon>PACMAD clade</taxon>
        <taxon>Chloridoideae</taxon>
        <taxon>Cynodonteae</taxon>
        <taxon>Eleusininae</taxon>
        <taxon>Eleusine</taxon>
    </lineage>
</organism>
<dbReference type="Proteomes" id="UP001054889">
    <property type="component" value="Unassembled WGS sequence"/>
</dbReference>
<dbReference type="EMBL" id="BQKI01000003">
    <property type="protein sequence ID" value="GJM91514.1"/>
    <property type="molecule type" value="Genomic_DNA"/>
</dbReference>
<dbReference type="InterPro" id="IPR026960">
    <property type="entry name" value="RVT-Znf"/>
</dbReference>
<feature type="domain" description="Reverse transcriptase zinc-binding" evidence="1">
    <location>
        <begin position="63"/>
        <end position="164"/>
    </location>
</feature>
<gene>
    <name evidence="2" type="primary">ga07890</name>
    <name evidence="2" type="ORF">PR202_ga07890</name>
</gene>
<sequence>MNRRGPSLLTRVSELLDPVTRTWDEDLVKDTFWEQDTNTILSLSMDADLDDWPAWHFDAKGAFSVRSAYKVAVRKREHDNAKDVGGSGVVEEGETNFDWRRIWRLEVPNKVRMFVWRFVHNNLAVGKNIARRGVKWETICPMCNRLDEDGGHLFLKCKAVKECWRLTNLEDVRVRLTNCRTSKETITEIWRLEADTQLKVWVLLWRWWSARNKVNARERTAYGAEIYSDIIYYINEFSKLKKAAGTGGGGGGAVAKWEGPPPEDMYKINIDASYSDRTHAGGWGFVARVETS</sequence>
<dbReference type="AlphaFoldDB" id="A0AAV5BYQ9"/>
<keyword evidence="3" id="KW-1185">Reference proteome</keyword>
<evidence type="ECO:0000259" key="1">
    <source>
        <dbReference type="Pfam" id="PF13966"/>
    </source>
</evidence>
<accession>A0AAV5BYQ9</accession>
<protein>
    <recommendedName>
        <fullName evidence="1">Reverse transcriptase zinc-binding domain-containing protein</fullName>
    </recommendedName>
</protein>
<comment type="caution">
    <text evidence="2">The sequence shown here is derived from an EMBL/GenBank/DDBJ whole genome shotgun (WGS) entry which is preliminary data.</text>
</comment>
<reference evidence="2" key="2">
    <citation type="submission" date="2021-12" db="EMBL/GenBank/DDBJ databases">
        <title>Resequencing data analysis of finger millet.</title>
        <authorList>
            <person name="Hatakeyama M."/>
            <person name="Aluri S."/>
            <person name="Balachadran M.T."/>
            <person name="Sivarajan S.R."/>
            <person name="Poveda L."/>
            <person name="Shimizu-Inatsugi R."/>
            <person name="Schlapbach R."/>
            <person name="Sreeman S.M."/>
            <person name="Shimizu K.K."/>
        </authorList>
    </citation>
    <scope>NUCLEOTIDE SEQUENCE</scope>
</reference>
<evidence type="ECO:0000313" key="3">
    <source>
        <dbReference type="Proteomes" id="UP001054889"/>
    </source>
</evidence>
<evidence type="ECO:0000313" key="2">
    <source>
        <dbReference type="EMBL" id="GJM91514.1"/>
    </source>
</evidence>
<proteinExistence type="predicted"/>
<name>A0AAV5BYQ9_ELECO</name>